<evidence type="ECO:0000256" key="4">
    <source>
        <dbReference type="RuleBase" id="RU003622"/>
    </source>
</evidence>
<dbReference type="EMBL" id="MG592729">
    <property type="protein sequence ID" value="AWH62620.1"/>
    <property type="molecule type" value="Genomic_DNA"/>
</dbReference>
<evidence type="ECO:0000313" key="5">
    <source>
        <dbReference type="EMBL" id="AWH62620.1"/>
    </source>
</evidence>
<dbReference type="GO" id="GO:0006412">
    <property type="term" value="P:translation"/>
    <property type="evidence" value="ECO:0007669"/>
    <property type="project" value="InterPro"/>
</dbReference>
<dbReference type="CDD" id="cd03368">
    <property type="entry name" value="Ribosomal_S12"/>
    <property type="match status" value="1"/>
</dbReference>
<dbReference type="InterPro" id="IPR012340">
    <property type="entry name" value="NA-bd_OB-fold"/>
</dbReference>
<dbReference type="PRINTS" id="PR01034">
    <property type="entry name" value="RIBOSOMALS12"/>
</dbReference>
<protein>
    <submittedName>
        <fullName evidence="5">Ribosomal protein S12</fullName>
    </submittedName>
</protein>
<dbReference type="AlphaFoldDB" id="A0A2S1PUW0"/>
<sequence length="122" mass="13539">MPTLNQLLKSSRCKKKIQTKSVALEKCPQKKGVCLKVFTMNPKKPNSADRKVVKLQLSTGKLIIGYIPGEGHALQEHSIILVRGGRVKDLPGVKYHLIRGPFDLTSVSNRKKGRSKYGSKKS</sequence>
<accession>A0A2S1PUW0</accession>
<dbReference type="Gene3D" id="2.40.50.140">
    <property type="entry name" value="Nucleic acid-binding proteins"/>
    <property type="match status" value="1"/>
</dbReference>
<dbReference type="FunFam" id="2.40.50.140:FF:000099">
    <property type="entry name" value="Ribosomal protein S12, mitochondrial"/>
    <property type="match status" value="1"/>
</dbReference>
<dbReference type="Pfam" id="PF00164">
    <property type="entry name" value="Ribosom_S12_S23"/>
    <property type="match status" value="1"/>
</dbReference>
<dbReference type="GO" id="GO:0015935">
    <property type="term" value="C:small ribosomal subunit"/>
    <property type="evidence" value="ECO:0007669"/>
    <property type="project" value="InterPro"/>
</dbReference>
<gene>
    <name evidence="5" type="primary">rps12</name>
    <name evidence="5" type="ORF">GrtexCDS023</name>
</gene>
<reference evidence="5" key="1">
    <citation type="submission" date="2017-11" db="EMBL/GenBank/DDBJ databases">
        <title>Complete Sequences of the Mitochondrial DNA of the Gracilaria textorii.</title>
        <authorList>
            <person name="Liu T."/>
            <person name="Cui L."/>
            <person name="Li Y."/>
        </authorList>
    </citation>
    <scope>NUCLEOTIDE SEQUENCE</scope>
</reference>
<name>A0A2S1PUW0_9FLOR</name>
<dbReference type="GO" id="GO:0003735">
    <property type="term" value="F:structural constituent of ribosome"/>
    <property type="evidence" value="ECO:0007669"/>
    <property type="project" value="InterPro"/>
</dbReference>
<geneLocation type="mitochondrion" evidence="5"/>
<dbReference type="PANTHER" id="PTHR11652">
    <property type="entry name" value="30S RIBOSOMAL PROTEIN S12 FAMILY MEMBER"/>
    <property type="match status" value="1"/>
</dbReference>
<comment type="similarity">
    <text evidence="1 4">Belongs to the universal ribosomal protein uS12 family.</text>
</comment>
<keyword evidence="5" id="KW-0496">Mitochondrion</keyword>
<dbReference type="NCBIfam" id="TIGR00981">
    <property type="entry name" value="rpsL_bact"/>
    <property type="match status" value="1"/>
</dbReference>
<dbReference type="RefSeq" id="YP_009490457.1">
    <property type="nucleotide sequence ID" value="NC_037892.1"/>
</dbReference>
<evidence type="ECO:0000256" key="3">
    <source>
        <dbReference type="ARBA" id="ARBA00023274"/>
    </source>
</evidence>
<organism evidence="5">
    <name type="scientific">Gracilaria textorii</name>
    <dbReference type="NCBI Taxonomy" id="172949"/>
    <lineage>
        <taxon>Eukaryota</taxon>
        <taxon>Rhodophyta</taxon>
        <taxon>Florideophyceae</taxon>
        <taxon>Rhodymeniophycidae</taxon>
        <taxon>Gracilariales</taxon>
        <taxon>Gracilariaceae</taxon>
        <taxon>Gracilaria</taxon>
    </lineage>
</organism>
<dbReference type="InterPro" id="IPR006032">
    <property type="entry name" value="Ribosomal_uS12"/>
</dbReference>
<keyword evidence="2 4" id="KW-0689">Ribosomal protein</keyword>
<dbReference type="PIRSF" id="PIRSF002133">
    <property type="entry name" value="Ribosomal_S12/S23"/>
    <property type="match status" value="1"/>
</dbReference>
<dbReference type="GeneID" id="36949023"/>
<dbReference type="InterPro" id="IPR005679">
    <property type="entry name" value="Ribosomal_uS12_bac"/>
</dbReference>
<keyword evidence="3 4" id="KW-0687">Ribonucleoprotein</keyword>
<proteinExistence type="inferred from homology"/>
<evidence type="ECO:0000256" key="2">
    <source>
        <dbReference type="ARBA" id="ARBA00022980"/>
    </source>
</evidence>
<evidence type="ECO:0000256" key="1">
    <source>
        <dbReference type="ARBA" id="ARBA00005657"/>
    </source>
</evidence>
<dbReference type="PROSITE" id="PS00055">
    <property type="entry name" value="RIBOSOMAL_S12"/>
    <property type="match status" value="1"/>
</dbReference>
<dbReference type="SUPFAM" id="SSF50249">
    <property type="entry name" value="Nucleic acid-binding proteins"/>
    <property type="match status" value="1"/>
</dbReference>